<dbReference type="GO" id="GO:0140662">
    <property type="term" value="F:ATP-dependent protein folding chaperone"/>
    <property type="evidence" value="ECO:0007669"/>
    <property type="project" value="InterPro"/>
</dbReference>
<protein>
    <submittedName>
        <fullName evidence="4">Uncharacterized protein</fullName>
    </submittedName>
</protein>
<gene>
    <name evidence="4" type="ORF">LR48_Vigan01g135800</name>
</gene>
<dbReference type="InterPro" id="IPR027410">
    <property type="entry name" value="TCP-1-like_intermed_sf"/>
</dbReference>
<dbReference type="InterPro" id="IPR027413">
    <property type="entry name" value="GROEL-like_equatorial_sf"/>
</dbReference>
<dbReference type="SUPFAM" id="SSF54849">
    <property type="entry name" value="GroEL-intermediate domain like"/>
    <property type="match status" value="2"/>
</dbReference>
<dbReference type="Proteomes" id="UP000053144">
    <property type="component" value="Chromosome 1"/>
</dbReference>
<evidence type="ECO:0000256" key="3">
    <source>
        <dbReference type="RuleBase" id="RU000418"/>
    </source>
</evidence>
<dbReference type="SUPFAM" id="SSF48592">
    <property type="entry name" value="GroEL equatorial domain-like"/>
    <property type="match status" value="1"/>
</dbReference>
<dbReference type="InterPro" id="IPR002423">
    <property type="entry name" value="Cpn60/GroEL/TCP-1"/>
</dbReference>
<dbReference type="InterPro" id="IPR001844">
    <property type="entry name" value="Cpn60/GroEL"/>
</dbReference>
<accession>A0A0L9TMW9</accession>
<dbReference type="Gene3D" id="1.10.560.10">
    <property type="entry name" value="GroEL-like equatorial domain"/>
    <property type="match status" value="1"/>
</dbReference>
<dbReference type="Gene3D" id="3.30.260.10">
    <property type="entry name" value="TCP-1-like chaperonin intermediate domain"/>
    <property type="match status" value="1"/>
</dbReference>
<dbReference type="Gene3D" id="3.50.7.10">
    <property type="entry name" value="GroEL"/>
    <property type="match status" value="1"/>
</dbReference>
<sequence length="633" mass="67585">MLVQPFRLNQMAFGVRIAPRFVVRAGPKKILFGKECREAMQAGIDKLADAVSLTVGPKGRNVILSESGNLKVINDGVTIARSIELSDAIENAGAILIQEVASKMNELAGDGTSTAIILARAMIKSGLLAVSFGANPISLKKGMDKTVKELVKLLKERSVPVEGREHIKAVASISAGNDDYVGNLIADAMGKIGPDGVISIESSSTSETSVIIEEGMKIDKGYMSPYFITNQENSIVEFDWAKVLVTDQKISSVKEIVPLLEKAMQLSVPLLIIAEDITRQVLETLVVNKTQGLLRVAVVKCPGFAGGKKALLQDIALMTGEFLQALISFVDVYANFLYARAPLCRQRRLYQSSYAPSHASRSCRSAPFSAARGCVSRLLSDSDSKRQGADFLSGDLGLTLDGATSDQLGTALKVTITSNATTIIADPSTKAEVQARISQIKKDLSETDNANLSRKLSERIAKLLGGVAVIKVGAHTELELEDRKLRIEDAKNATFAAISEGIVPGGGATYVHLSDLIPTIRNSMEDLDEQIGADIVAKALIEPAKSIATNAGIDGDIVVQKTRTYDWRIGYNAMTGIYEDLLNAGVADPSRVARCALQSAVSVAGVILTTQAILVDKIKKPKPAVPFIPGITP</sequence>
<keyword evidence="2" id="KW-0143">Chaperone</keyword>
<dbReference type="PRINTS" id="PR00298">
    <property type="entry name" value="CHAPERONIN60"/>
</dbReference>
<dbReference type="GO" id="GO:0005524">
    <property type="term" value="F:ATP binding"/>
    <property type="evidence" value="ECO:0007669"/>
    <property type="project" value="InterPro"/>
</dbReference>
<dbReference type="AlphaFoldDB" id="A0A0L9TMW9"/>
<dbReference type="STRING" id="3914.A0A0L9TMW9"/>
<dbReference type="OMA" id="CMMVDSE"/>
<reference evidence="5" key="1">
    <citation type="journal article" date="2015" name="Proc. Natl. Acad. Sci. U.S.A.">
        <title>Genome sequencing of adzuki bean (Vigna angularis) provides insight into high starch and low fat accumulation and domestication.</title>
        <authorList>
            <person name="Yang K."/>
            <person name="Tian Z."/>
            <person name="Chen C."/>
            <person name="Luo L."/>
            <person name="Zhao B."/>
            <person name="Wang Z."/>
            <person name="Yu L."/>
            <person name="Li Y."/>
            <person name="Sun Y."/>
            <person name="Li W."/>
            <person name="Chen Y."/>
            <person name="Li Y."/>
            <person name="Zhang Y."/>
            <person name="Ai D."/>
            <person name="Zhao J."/>
            <person name="Shang C."/>
            <person name="Ma Y."/>
            <person name="Wu B."/>
            <person name="Wang M."/>
            <person name="Gao L."/>
            <person name="Sun D."/>
            <person name="Zhang P."/>
            <person name="Guo F."/>
            <person name="Wang W."/>
            <person name="Li Y."/>
            <person name="Wang J."/>
            <person name="Varshney R.K."/>
            <person name="Wang J."/>
            <person name="Ling H.Q."/>
            <person name="Wan P."/>
        </authorList>
    </citation>
    <scope>NUCLEOTIDE SEQUENCE</scope>
    <source>
        <strain evidence="5">cv. Jingnong 6</strain>
    </source>
</reference>
<evidence type="ECO:0000313" key="4">
    <source>
        <dbReference type="EMBL" id="KOM31802.1"/>
    </source>
</evidence>
<evidence type="ECO:0000313" key="5">
    <source>
        <dbReference type="Proteomes" id="UP000053144"/>
    </source>
</evidence>
<dbReference type="CDD" id="cd03344">
    <property type="entry name" value="GroEL"/>
    <property type="match status" value="1"/>
</dbReference>
<dbReference type="GO" id="GO:0042026">
    <property type="term" value="P:protein refolding"/>
    <property type="evidence" value="ECO:0007669"/>
    <property type="project" value="InterPro"/>
</dbReference>
<dbReference type="SUPFAM" id="SSF52029">
    <property type="entry name" value="GroEL apical domain-like"/>
    <property type="match status" value="2"/>
</dbReference>
<dbReference type="InterPro" id="IPR027409">
    <property type="entry name" value="GroEL-like_apical_dom_sf"/>
</dbReference>
<dbReference type="FunFam" id="3.50.7.10:FF:000001">
    <property type="entry name" value="60 kDa chaperonin"/>
    <property type="match status" value="1"/>
</dbReference>
<dbReference type="NCBIfam" id="NF009487">
    <property type="entry name" value="PRK12849.1"/>
    <property type="match status" value="1"/>
</dbReference>
<proteinExistence type="inferred from homology"/>
<evidence type="ECO:0000256" key="2">
    <source>
        <dbReference type="ARBA" id="ARBA00023186"/>
    </source>
</evidence>
<dbReference type="Gramene" id="KOM31802">
    <property type="protein sequence ID" value="KOM31802"/>
    <property type="gene ID" value="LR48_Vigan01g135800"/>
</dbReference>
<dbReference type="PANTHER" id="PTHR45633">
    <property type="entry name" value="60 KDA HEAT SHOCK PROTEIN, MITOCHONDRIAL"/>
    <property type="match status" value="1"/>
</dbReference>
<dbReference type="EMBL" id="CM003371">
    <property type="protein sequence ID" value="KOM31802.1"/>
    <property type="molecule type" value="Genomic_DNA"/>
</dbReference>
<organism evidence="4 5">
    <name type="scientific">Phaseolus angularis</name>
    <name type="common">Azuki bean</name>
    <name type="synonym">Vigna angularis</name>
    <dbReference type="NCBI Taxonomy" id="3914"/>
    <lineage>
        <taxon>Eukaryota</taxon>
        <taxon>Viridiplantae</taxon>
        <taxon>Streptophyta</taxon>
        <taxon>Embryophyta</taxon>
        <taxon>Tracheophyta</taxon>
        <taxon>Spermatophyta</taxon>
        <taxon>Magnoliopsida</taxon>
        <taxon>eudicotyledons</taxon>
        <taxon>Gunneridae</taxon>
        <taxon>Pentapetalae</taxon>
        <taxon>rosids</taxon>
        <taxon>fabids</taxon>
        <taxon>Fabales</taxon>
        <taxon>Fabaceae</taxon>
        <taxon>Papilionoideae</taxon>
        <taxon>50 kb inversion clade</taxon>
        <taxon>NPAAA clade</taxon>
        <taxon>indigoferoid/millettioid clade</taxon>
        <taxon>Phaseoleae</taxon>
        <taxon>Vigna</taxon>
    </lineage>
</organism>
<evidence type="ECO:0000256" key="1">
    <source>
        <dbReference type="ARBA" id="ARBA00006607"/>
    </source>
</evidence>
<name>A0A0L9TMW9_PHAAN</name>
<comment type="similarity">
    <text evidence="1 3">Belongs to the chaperonin (HSP60) family.</text>
</comment>
<dbReference type="Pfam" id="PF00118">
    <property type="entry name" value="Cpn60_TCP1"/>
    <property type="match status" value="2"/>
</dbReference>